<dbReference type="Proteomes" id="UP000006683">
    <property type="component" value="Chromosome"/>
</dbReference>
<evidence type="ECO:0000256" key="6">
    <source>
        <dbReference type="ARBA" id="ARBA00023136"/>
    </source>
</evidence>
<dbReference type="GO" id="GO:0005886">
    <property type="term" value="C:plasma membrane"/>
    <property type="evidence" value="ECO:0007669"/>
    <property type="project" value="UniProtKB-SubCell"/>
</dbReference>
<feature type="domain" description="Mce/MlaD" evidence="8">
    <location>
        <begin position="276"/>
        <end position="362"/>
    </location>
</feature>
<evidence type="ECO:0000256" key="7">
    <source>
        <dbReference type="SAM" id="Phobius"/>
    </source>
</evidence>
<name>E1SSP2_FERBD</name>
<evidence type="ECO:0000313" key="10">
    <source>
        <dbReference type="Proteomes" id="UP000006683"/>
    </source>
</evidence>
<comment type="subcellular location">
    <subcellularLocation>
        <location evidence="1">Cell inner membrane</location>
    </subcellularLocation>
</comment>
<evidence type="ECO:0000256" key="5">
    <source>
        <dbReference type="ARBA" id="ARBA00022989"/>
    </source>
</evidence>
<evidence type="ECO:0000256" key="2">
    <source>
        <dbReference type="ARBA" id="ARBA00022475"/>
    </source>
</evidence>
<sequence length="859" mass="93464">MTATKTPKVAKKKLLSPIWILPITAFLLGAWLLASYVRERGTDIEIQFPSANGIEANKTLVRYQGLVVGQVNQVELNEEGGVTVTVKMSHQVDDLLRRGTQFWLVTPKASLTGIEGLDALFSGNYITMSPGEGSRRTRFEGSFDAPLAAAQNGSLTIELLADRRGSLDVGSGVYFHQIQVGQIIKYELEQDTLKVRLTAAIEAKYRSLVRNNSRFWNLSGARVQAGLDGINVELDSLATLLAGGISFSSPAEGEEARSGDLYRLHANADEAQPSFDIEFTAEHAEGLRVGTPIQHRGLKLGAINHIALTESGVVLNARINGEYRHLFTAGSRFWRAGAELALDGVKHLDTLIFGDFIALLPGQGAFSDQFQLDDTRPLNPGQGRLIHLSQSDATGLSIGAPLLYRGFPVGEVLQMALTDDGIEATAWVSQPYDQLVKEQSRFWLHSGVAVEADLSGIKVQAAPLANLIKGGISFSSGEGDAASTDKVFTVFPNRQQALEGPAVTVTLFAHELKGLTLGAPLYYRELEVGKVADIGLQGDGFAVKLAVQPAYRQLVDQRARFWHQSPIKVEGSLAGVSIEAGPLPQLLRGGLGFDQLEGAAEADLRIFPDRQSAIEPSVELTLYAPAKVRLERNAAIRYLGHTIGQVDSVTLSDDLQHQTVKASLAPKWQTHFLRNDARFYLVSADVSLAGAKNLDTLLTGNYIAALPGQSGSREDHFTLLQDTPLLLPYDDGLRLVLNQSRLGSLKIGSPVLYRQMKVGEVVHTRLAEDGASVDIEVQFDPRYQHLVNRTSQFWNASGLYVDVGWFSGAQVAAESLETLLIGGIAFATEQADSDVLDNGARFQLAERPKADWLDWQPRF</sequence>
<protein>
    <submittedName>
        <fullName evidence="9">Mammalian cell entry related domain protein</fullName>
    </submittedName>
</protein>
<feature type="domain" description="Mce/MlaD" evidence="8">
    <location>
        <begin position="41"/>
        <end position="131"/>
    </location>
</feature>
<evidence type="ECO:0000313" key="9">
    <source>
        <dbReference type="EMBL" id="ADN76071.1"/>
    </source>
</evidence>
<organism evidence="9 10">
    <name type="scientific">Ferrimonas balearica (strain DSM 9799 / CCM 4581 / KCTC 23876 / PAT)</name>
    <dbReference type="NCBI Taxonomy" id="550540"/>
    <lineage>
        <taxon>Bacteria</taxon>
        <taxon>Pseudomonadati</taxon>
        <taxon>Pseudomonadota</taxon>
        <taxon>Gammaproteobacteria</taxon>
        <taxon>Alteromonadales</taxon>
        <taxon>Ferrimonadaceae</taxon>
        <taxon>Ferrimonas</taxon>
    </lineage>
</organism>
<dbReference type="PANTHER" id="PTHR30462">
    <property type="entry name" value="INTERMEMBRANE TRANSPORT PROTEIN PQIB-RELATED"/>
    <property type="match status" value="1"/>
</dbReference>
<keyword evidence="6 7" id="KW-0472">Membrane</keyword>
<feature type="domain" description="Mce/MlaD" evidence="8">
    <location>
        <begin position="155"/>
        <end position="214"/>
    </location>
</feature>
<evidence type="ECO:0000256" key="4">
    <source>
        <dbReference type="ARBA" id="ARBA00022692"/>
    </source>
</evidence>
<feature type="domain" description="Mce/MlaD" evidence="8">
    <location>
        <begin position="384"/>
        <end position="446"/>
    </location>
</feature>
<dbReference type="GeneID" id="67182073"/>
<feature type="transmembrane region" description="Helical" evidence="7">
    <location>
        <begin position="14"/>
        <end position="34"/>
    </location>
</feature>
<evidence type="ECO:0000259" key="8">
    <source>
        <dbReference type="Pfam" id="PF02470"/>
    </source>
</evidence>
<dbReference type="HOGENOM" id="CLU_015836_0_0_6"/>
<dbReference type="Pfam" id="PF02470">
    <property type="entry name" value="MlaD"/>
    <property type="match status" value="7"/>
</dbReference>
<dbReference type="eggNOG" id="COG3008">
    <property type="taxonomic scope" value="Bacteria"/>
</dbReference>
<evidence type="ECO:0000256" key="1">
    <source>
        <dbReference type="ARBA" id="ARBA00004533"/>
    </source>
</evidence>
<dbReference type="STRING" id="550540.Fbal_1868"/>
<keyword evidence="10" id="KW-1185">Reference proteome</keyword>
<proteinExistence type="predicted"/>
<dbReference type="EMBL" id="CP002209">
    <property type="protein sequence ID" value="ADN76071.1"/>
    <property type="molecule type" value="Genomic_DNA"/>
</dbReference>
<keyword evidence="2" id="KW-1003">Cell membrane</keyword>
<dbReference type="InterPro" id="IPR051800">
    <property type="entry name" value="PqiA-PqiB_transport"/>
</dbReference>
<reference evidence="9 10" key="1">
    <citation type="journal article" date="2010" name="Stand. Genomic Sci.">
        <title>Complete genome sequence of Ferrimonas balearica type strain (PAT).</title>
        <authorList>
            <person name="Nolan M."/>
            <person name="Sikorski J."/>
            <person name="Davenport K."/>
            <person name="Lucas S."/>
            <person name="Glavina Del Rio T."/>
            <person name="Tice H."/>
            <person name="Cheng J."/>
            <person name="Goodwin L."/>
            <person name="Pitluck S."/>
            <person name="Liolios K."/>
            <person name="Ivanova N."/>
            <person name="Mavromatis K."/>
            <person name="Ovchinnikova G."/>
            <person name="Pati A."/>
            <person name="Chen A."/>
            <person name="Palaniappan K."/>
            <person name="Land M."/>
            <person name="Hauser L."/>
            <person name="Chang Y."/>
            <person name="Jeffries C."/>
            <person name="Tapia R."/>
            <person name="Brettin T."/>
            <person name="Detter J."/>
            <person name="Han C."/>
            <person name="Yasawong M."/>
            <person name="Rohde M."/>
            <person name="Tindall B."/>
            <person name="Goker M."/>
            <person name="Woyke T."/>
            <person name="Bristow J."/>
            <person name="Eisen J."/>
            <person name="Markowitz V."/>
            <person name="Hugenholtz P."/>
            <person name="Kyrpides N."/>
            <person name="Klenk H."/>
            <person name="Lapidus A."/>
        </authorList>
    </citation>
    <scope>NUCLEOTIDE SEQUENCE [LARGE SCALE GENOMIC DNA]</scope>
    <source>
        <strain evidence="10">DSM 9799 / CCM 4581 / KCTC 23876 / PAT</strain>
    </source>
</reference>
<feature type="domain" description="Mce/MlaD" evidence="8">
    <location>
        <begin position="502"/>
        <end position="558"/>
    </location>
</feature>
<evidence type="ECO:0000256" key="3">
    <source>
        <dbReference type="ARBA" id="ARBA00022519"/>
    </source>
</evidence>
<dbReference type="PANTHER" id="PTHR30462:SF0">
    <property type="entry name" value="INTERMEMBRANE TRANSPORT PROTEIN YEBT"/>
    <property type="match status" value="1"/>
</dbReference>
<dbReference type="RefSeq" id="WP_013345377.1">
    <property type="nucleotide sequence ID" value="NC_014541.1"/>
</dbReference>
<feature type="domain" description="Mce/MlaD" evidence="8">
    <location>
        <begin position="733"/>
        <end position="792"/>
    </location>
</feature>
<keyword evidence="3" id="KW-0997">Cell inner membrane</keyword>
<keyword evidence="5 7" id="KW-1133">Transmembrane helix</keyword>
<feature type="domain" description="Mce/MlaD" evidence="8">
    <location>
        <begin position="617"/>
        <end position="708"/>
    </location>
</feature>
<dbReference type="OrthoDB" id="9806984at2"/>
<gene>
    <name evidence="9" type="ordered locus">Fbal_1868</name>
</gene>
<dbReference type="AlphaFoldDB" id="E1SSP2"/>
<dbReference type="KEGG" id="fbl:Fbal_1868"/>
<accession>E1SSP2</accession>
<keyword evidence="4 7" id="KW-0812">Transmembrane</keyword>
<dbReference type="InterPro" id="IPR003399">
    <property type="entry name" value="Mce/MlaD"/>
</dbReference>